<evidence type="ECO:0000256" key="1">
    <source>
        <dbReference type="SAM" id="Phobius"/>
    </source>
</evidence>
<dbReference type="InterPro" id="IPR009936">
    <property type="entry name" value="DUF1468"/>
</dbReference>
<feature type="transmembrane region" description="Helical" evidence="1">
    <location>
        <begin position="146"/>
        <end position="164"/>
    </location>
</feature>
<name>A0ABY8F712_9HYPH</name>
<organism evidence="3 4">
    <name type="scientific">Roseibium porphyridii</name>
    <dbReference type="NCBI Taxonomy" id="2866279"/>
    <lineage>
        <taxon>Bacteria</taxon>
        <taxon>Pseudomonadati</taxon>
        <taxon>Pseudomonadota</taxon>
        <taxon>Alphaproteobacteria</taxon>
        <taxon>Hyphomicrobiales</taxon>
        <taxon>Stappiaceae</taxon>
        <taxon>Roseibium</taxon>
    </lineage>
</organism>
<proteinExistence type="predicted"/>
<keyword evidence="4" id="KW-1185">Reference proteome</keyword>
<dbReference type="RefSeq" id="WP_265683391.1">
    <property type="nucleotide sequence ID" value="NZ_CP120863.1"/>
</dbReference>
<dbReference type="Pfam" id="PF07331">
    <property type="entry name" value="TctB"/>
    <property type="match status" value="1"/>
</dbReference>
<evidence type="ECO:0000259" key="2">
    <source>
        <dbReference type="Pfam" id="PF07331"/>
    </source>
</evidence>
<dbReference type="EMBL" id="CP120863">
    <property type="protein sequence ID" value="WFE91156.1"/>
    <property type="molecule type" value="Genomic_DNA"/>
</dbReference>
<keyword evidence="1" id="KW-1133">Transmembrane helix</keyword>
<gene>
    <name evidence="3" type="ORF">K1718_07320</name>
</gene>
<sequence>MKKWFAGALLLVALGYTIYGTSTLTLYTQSGRPAAGFFPLMIGFLLVVSCSINLWFDIREWFQERTSGSGHTHQPEPAAEGTAEALGLDTHTIDGGQEHARDVVIVFAYICGFVAALKIVGALLAMVAFMLAFLFTFDRSRPVTNILYSLALPGFLYWLFKILLNASLPLSPLGF</sequence>
<dbReference type="Proteomes" id="UP001209803">
    <property type="component" value="Chromosome"/>
</dbReference>
<keyword evidence="1" id="KW-0812">Transmembrane</keyword>
<reference evidence="3 4" key="1">
    <citation type="submission" date="2023-03" db="EMBL/GenBank/DDBJ databases">
        <title>Roseibium porphyridii sp. nov. and Roseibium rhodosorbium sp. nov. isolated from marine algae, Porphyridium cruentum and Rhodosorus marinus, respectively.</title>
        <authorList>
            <person name="Lee M.W."/>
            <person name="Choi B.J."/>
            <person name="Lee J.K."/>
            <person name="Choi D.G."/>
            <person name="Baek J.H."/>
            <person name="Bayburt H."/>
            <person name="Kim J.M."/>
            <person name="Han D.M."/>
            <person name="Kim K.H."/>
            <person name="Jeon C.O."/>
        </authorList>
    </citation>
    <scope>NUCLEOTIDE SEQUENCE [LARGE SCALE GENOMIC DNA]</scope>
    <source>
        <strain evidence="3 4">KMA01</strain>
    </source>
</reference>
<keyword evidence="1" id="KW-0472">Membrane</keyword>
<accession>A0ABY8F712</accession>
<feature type="transmembrane region" description="Helical" evidence="1">
    <location>
        <begin position="106"/>
        <end position="134"/>
    </location>
</feature>
<feature type="transmembrane region" description="Helical" evidence="1">
    <location>
        <begin position="36"/>
        <end position="56"/>
    </location>
</feature>
<evidence type="ECO:0000313" key="3">
    <source>
        <dbReference type="EMBL" id="WFE91156.1"/>
    </source>
</evidence>
<feature type="domain" description="DUF1468" evidence="2">
    <location>
        <begin position="6"/>
        <end position="169"/>
    </location>
</feature>
<protein>
    <submittedName>
        <fullName evidence="3">Tripartite tricarboxylate transporter TctB family protein</fullName>
    </submittedName>
</protein>
<evidence type="ECO:0000313" key="4">
    <source>
        <dbReference type="Proteomes" id="UP001209803"/>
    </source>
</evidence>